<accession>A0ABV2YSR0</accession>
<sequence length="125" mass="12651">MGLTHEVGHGTVRATAPPPGTAPPPPSSPASPIGTFHIDIGELVLDGFDARAVDPDRVSAAFRAELTRLVRERGVPLAARSDGAGVALDGVAGLPPLPPTTHPVRLGEALARAVHAGLAGRGEAR</sequence>
<evidence type="ECO:0000256" key="1">
    <source>
        <dbReference type="SAM" id="MobiDB-lite"/>
    </source>
</evidence>
<keyword evidence="3" id="KW-1185">Reference proteome</keyword>
<organism evidence="2 3">
    <name type="scientific">Streptomyces catenulae</name>
    <dbReference type="NCBI Taxonomy" id="66875"/>
    <lineage>
        <taxon>Bacteria</taxon>
        <taxon>Bacillati</taxon>
        <taxon>Actinomycetota</taxon>
        <taxon>Actinomycetes</taxon>
        <taxon>Kitasatosporales</taxon>
        <taxon>Streptomycetaceae</taxon>
        <taxon>Streptomyces</taxon>
    </lineage>
</organism>
<feature type="region of interest" description="Disordered" evidence="1">
    <location>
        <begin position="1"/>
        <end position="33"/>
    </location>
</feature>
<evidence type="ECO:0000313" key="3">
    <source>
        <dbReference type="Proteomes" id="UP001550853"/>
    </source>
</evidence>
<feature type="compositionally biased region" description="Pro residues" evidence="1">
    <location>
        <begin position="16"/>
        <end position="29"/>
    </location>
</feature>
<proteinExistence type="predicted"/>
<name>A0ABV2YSR0_9ACTN</name>
<protein>
    <submittedName>
        <fullName evidence="2">Uncharacterized protein</fullName>
    </submittedName>
</protein>
<evidence type="ECO:0000313" key="2">
    <source>
        <dbReference type="EMBL" id="MEU3708775.1"/>
    </source>
</evidence>
<gene>
    <name evidence="2" type="ORF">AB0E61_01585</name>
</gene>
<dbReference type="EMBL" id="JBEZVI010000001">
    <property type="protein sequence ID" value="MEU3708775.1"/>
    <property type="molecule type" value="Genomic_DNA"/>
</dbReference>
<reference evidence="2 3" key="1">
    <citation type="submission" date="2024-06" db="EMBL/GenBank/DDBJ databases">
        <title>The Natural Products Discovery Center: Release of the First 8490 Sequenced Strains for Exploring Actinobacteria Biosynthetic Diversity.</title>
        <authorList>
            <person name="Kalkreuter E."/>
            <person name="Kautsar S.A."/>
            <person name="Yang D."/>
            <person name="Bader C.D."/>
            <person name="Teijaro C.N."/>
            <person name="Fluegel L."/>
            <person name="Davis C.M."/>
            <person name="Simpson J.R."/>
            <person name="Lauterbach L."/>
            <person name="Steele A.D."/>
            <person name="Gui C."/>
            <person name="Meng S."/>
            <person name="Li G."/>
            <person name="Viehrig K."/>
            <person name="Ye F."/>
            <person name="Su P."/>
            <person name="Kiefer A.F."/>
            <person name="Nichols A."/>
            <person name="Cepeda A.J."/>
            <person name="Yan W."/>
            <person name="Fan B."/>
            <person name="Jiang Y."/>
            <person name="Adhikari A."/>
            <person name="Zheng C.-J."/>
            <person name="Schuster L."/>
            <person name="Cowan T.M."/>
            <person name="Smanski M.J."/>
            <person name="Chevrette M.G."/>
            <person name="De Carvalho L.P.S."/>
            <person name="Shen B."/>
        </authorList>
    </citation>
    <scope>NUCLEOTIDE SEQUENCE [LARGE SCALE GENOMIC DNA]</scope>
    <source>
        <strain evidence="2 3">NPDC033039</strain>
    </source>
</reference>
<dbReference type="RefSeq" id="WP_245654869.1">
    <property type="nucleotide sequence ID" value="NZ_JBEZVI010000001.1"/>
</dbReference>
<comment type="caution">
    <text evidence="2">The sequence shown here is derived from an EMBL/GenBank/DDBJ whole genome shotgun (WGS) entry which is preliminary data.</text>
</comment>
<dbReference type="Proteomes" id="UP001550853">
    <property type="component" value="Unassembled WGS sequence"/>
</dbReference>